<gene>
    <name evidence="1" type="ORF">OBRU01_19607</name>
</gene>
<comment type="caution">
    <text evidence="1">The sequence shown here is derived from an EMBL/GenBank/DDBJ whole genome shotgun (WGS) entry which is preliminary data.</text>
</comment>
<evidence type="ECO:0000313" key="1">
    <source>
        <dbReference type="EMBL" id="KOB66895.1"/>
    </source>
</evidence>
<organism evidence="1 2">
    <name type="scientific">Operophtera brumata</name>
    <name type="common">Winter moth</name>
    <name type="synonym">Phalaena brumata</name>
    <dbReference type="NCBI Taxonomy" id="104452"/>
    <lineage>
        <taxon>Eukaryota</taxon>
        <taxon>Metazoa</taxon>
        <taxon>Ecdysozoa</taxon>
        <taxon>Arthropoda</taxon>
        <taxon>Hexapoda</taxon>
        <taxon>Insecta</taxon>
        <taxon>Pterygota</taxon>
        <taxon>Neoptera</taxon>
        <taxon>Endopterygota</taxon>
        <taxon>Lepidoptera</taxon>
        <taxon>Glossata</taxon>
        <taxon>Ditrysia</taxon>
        <taxon>Geometroidea</taxon>
        <taxon>Geometridae</taxon>
        <taxon>Larentiinae</taxon>
        <taxon>Operophtera</taxon>
    </lineage>
</organism>
<dbReference type="Proteomes" id="UP000037510">
    <property type="component" value="Unassembled WGS sequence"/>
</dbReference>
<proteinExistence type="predicted"/>
<accession>A0A0L7KUU1</accession>
<keyword evidence="1" id="KW-0808">Transferase</keyword>
<keyword evidence="2" id="KW-1185">Reference proteome</keyword>
<evidence type="ECO:0000313" key="2">
    <source>
        <dbReference type="Proteomes" id="UP000037510"/>
    </source>
</evidence>
<keyword evidence="1" id="KW-0418">Kinase</keyword>
<dbReference type="STRING" id="104452.A0A0L7KUU1"/>
<reference evidence="1 2" key="1">
    <citation type="journal article" date="2015" name="Genome Biol. Evol.">
        <title>The genome of winter moth (Operophtera brumata) provides a genomic perspective on sexual dimorphism and phenology.</title>
        <authorList>
            <person name="Derks M.F."/>
            <person name="Smit S."/>
            <person name="Salis L."/>
            <person name="Schijlen E."/>
            <person name="Bossers A."/>
            <person name="Mateman C."/>
            <person name="Pijl A.S."/>
            <person name="de Ridder D."/>
            <person name="Groenen M.A."/>
            <person name="Visser M.E."/>
            <person name="Megens H.J."/>
        </authorList>
    </citation>
    <scope>NUCLEOTIDE SEQUENCE [LARGE SCALE GENOMIC DNA]</scope>
    <source>
        <strain evidence="1">WM2013NL</strain>
        <tissue evidence="1">Head and thorax</tissue>
    </source>
</reference>
<protein>
    <submittedName>
        <fullName evidence="1">Putative Phosphatidylinositol 4-kinase alpha</fullName>
    </submittedName>
</protein>
<dbReference type="AlphaFoldDB" id="A0A0L7KUU1"/>
<dbReference type="GO" id="GO:0016301">
    <property type="term" value="F:kinase activity"/>
    <property type="evidence" value="ECO:0007669"/>
    <property type="project" value="UniProtKB-KW"/>
</dbReference>
<feature type="non-terminal residue" evidence="1">
    <location>
        <position position="116"/>
    </location>
</feature>
<sequence>MRMFTVITLGLGGERATDRSPAPVLKASASAGNLGVLIPVIADFWLYCVVMGFTAADSEIAVKSPYLVSQTSLRSEMRELQYTSAVRNDSVSMNELQELKTQILNLLDHQPDITVI</sequence>
<dbReference type="EMBL" id="JTDY01005551">
    <property type="protein sequence ID" value="KOB66895.1"/>
    <property type="molecule type" value="Genomic_DNA"/>
</dbReference>
<name>A0A0L7KUU1_OPEBR</name>